<evidence type="ECO:0000313" key="2">
    <source>
        <dbReference type="EMBL" id="GAA0453885.1"/>
    </source>
</evidence>
<evidence type="ECO:0000313" key="5">
    <source>
        <dbReference type="Proteomes" id="UP001500962"/>
    </source>
</evidence>
<keyword evidence="4" id="KW-1185">Reference proteome</keyword>
<dbReference type="KEGG" id="hdo:MUK72_09150"/>
<feature type="compositionally biased region" description="Basic and acidic residues" evidence="1">
    <location>
        <begin position="25"/>
        <end position="38"/>
    </location>
</feature>
<gene>
    <name evidence="2" type="ORF">GCM10008985_07050</name>
    <name evidence="3" type="ORF">MUK72_09150</name>
</gene>
<evidence type="ECO:0000256" key="1">
    <source>
        <dbReference type="SAM" id="MobiDB-lite"/>
    </source>
</evidence>
<proteinExistence type="predicted"/>
<dbReference type="GeneID" id="73967677"/>
<dbReference type="RefSeq" id="WP_161605862.1">
    <property type="nucleotide sequence ID" value="NZ_BAAADN010000012.1"/>
</dbReference>
<dbReference type="EMBL" id="BAAADN010000012">
    <property type="protein sequence ID" value="GAA0453885.1"/>
    <property type="molecule type" value="Genomic_DNA"/>
</dbReference>
<feature type="region of interest" description="Disordered" evidence="1">
    <location>
        <begin position="1"/>
        <end position="49"/>
    </location>
</feature>
<feature type="compositionally biased region" description="Acidic residues" evidence="1">
    <location>
        <begin position="10"/>
        <end position="24"/>
    </location>
</feature>
<organism evidence="2 5">
    <name type="scientific">Halococcus dombrowskii</name>
    <dbReference type="NCBI Taxonomy" id="179637"/>
    <lineage>
        <taxon>Archaea</taxon>
        <taxon>Methanobacteriati</taxon>
        <taxon>Methanobacteriota</taxon>
        <taxon>Stenosarchaea group</taxon>
        <taxon>Halobacteria</taxon>
        <taxon>Halobacteriales</taxon>
        <taxon>Halococcaceae</taxon>
        <taxon>Halococcus</taxon>
    </lineage>
</organism>
<sequence>MPWGVHTEFTEEEGPEVEIDEDQEGVDRGEEGSEHTEAFDIDDAIAELD</sequence>
<dbReference type="AlphaFoldDB" id="A0AAV3SDM0"/>
<reference evidence="2" key="3">
    <citation type="submission" date="2023-12" db="EMBL/GenBank/DDBJ databases">
        <authorList>
            <person name="Sun Q."/>
            <person name="Inoue M."/>
        </authorList>
    </citation>
    <scope>NUCLEOTIDE SEQUENCE</scope>
    <source>
        <strain evidence="2">JCM 12289</strain>
    </source>
</reference>
<evidence type="ECO:0000313" key="3">
    <source>
        <dbReference type="EMBL" id="UOO94137.1"/>
    </source>
</evidence>
<feature type="compositionally biased region" description="Acidic residues" evidence="1">
    <location>
        <begin position="39"/>
        <end position="49"/>
    </location>
</feature>
<name>A0AAV3SDM0_HALDO</name>
<reference evidence="3" key="2">
    <citation type="submission" date="2022-04" db="EMBL/GenBank/DDBJ databases">
        <title>Sequencing and genomic assembly of Halococcus dombrowskii.</title>
        <authorList>
            <person name="Lim S.W."/>
            <person name="MacLea K.S."/>
        </authorList>
    </citation>
    <scope>NUCLEOTIDE SEQUENCE</scope>
    <source>
        <strain evidence="3">H4</strain>
    </source>
</reference>
<dbReference type="Proteomes" id="UP001500962">
    <property type="component" value="Unassembled WGS sequence"/>
</dbReference>
<accession>A0AAV3SDM0</accession>
<reference evidence="2" key="1">
    <citation type="journal article" date="2014" name="Int. J. Syst. Evol. Microbiol.">
        <title>Complete genome sequence of Corynebacterium casei LMG S-19264T (=DSM 44701T), isolated from a smear-ripened cheese.</title>
        <authorList>
            <consortium name="US DOE Joint Genome Institute (JGI-PGF)"/>
            <person name="Walter F."/>
            <person name="Albersmeier A."/>
            <person name="Kalinowski J."/>
            <person name="Ruckert C."/>
        </authorList>
    </citation>
    <scope>NUCLEOTIDE SEQUENCE</scope>
    <source>
        <strain evidence="2">JCM 12289</strain>
    </source>
</reference>
<dbReference type="EMBL" id="CP095005">
    <property type="protein sequence ID" value="UOO94137.1"/>
    <property type="molecule type" value="Genomic_DNA"/>
</dbReference>
<protein>
    <submittedName>
        <fullName evidence="2">Uncharacterized protein</fullName>
    </submittedName>
</protein>
<dbReference type="Proteomes" id="UP000830542">
    <property type="component" value="Chromosome"/>
</dbReference>
<evidence type="ECO:0000313" key="4">
    <source>
        <dbReference type="Proteomes" id="UP000830542"/>
    </source>
</evidence>